<dbReference type="PROSITE" id="PS51257">
    <property type="entry name" value="PROKAR_LIPOPROTEIN"/>
    <property type="match status" value="1"/>
</dbReference>
<evidence type="ECO:0000256" key="1">
    <source>
        <dbReference type="ARBA" id="ARBA00004193"/>
    </source>
</evidence>
<dbReference type="Proteomes" id="UP000790580">
    <property type="component" value="Unassembled WGS sequence"/>
</dbReference>
<comment type="subcellular location">
    <subcellularLocation>
        <location evidence="1">Cell membrane</location>
        <topology evidence="1">Lipid-anchor</topology>
    </subcellularLocation>
</comment>
<evidence type="ECO:0000256" key="2">
    <source>
        <dbReference type="ARBA" id="ARBA00005695"/>
    </source>
</evidence>
<dbReference type="PANTHER" id="PTHR30290:SF9">
    <property type="entry name" value="OLIGOPEPTIDE-BINDING PROTEIN APPA"/>
    <property type="match status" value="1"/>
</dbReference>
<dbReference type="Gene3D" id="3.10.105.10">
    <property type="entry name" value="Dipeptide-binding Protein, Domain 3"/>
    <property type="match status" value="1"/>
</dbReference>
<feature type="signal peptide" evidence="6">
    <location>
        <begin position="1"/>
        <end position="22"/>
    </location>
</feature>
<sequence>MKKSLLLLLLSLLLVVFMAACGGDDEPADAGDDDDDVEETNDGGDSDVDDSDDGDEGDESAEAPAGDQTLIYARGGDSQSLDFASTQDGESSRITLQIYESLLSFNEHSFDVEPGLAEDWDVADDNVTYTFYLREGVKFHDGTDFNAEAVKTNFERWSDPDHEFAFTDEGYAYSVYGNQFGGFKGDDGHIIDEINIINDYEIEFILTEPFGAFLQNMAMSYFAITSPAALAEYGATINENPVGTGPFKFVSWTRDDSIVLDKFEDYWMEGYPKLDRVIFQVIPDNSARLTALRAGEIDIMDGLNPDDYELIQNEPGLQGFERETNNFGYLGFNVEMEPFDDPLVRKAMSHAVDKEALIPLLYAGLAEPAINPLPPSYLGYNDNLDPYEYNPELARELLAEAGYPDGFEFDLWTMPVARPYMPDPERAAEVLQANFAEVGLEANIFTLEWATYLDELTKGVQDVFMLGWSGTNGDSDYFLGNLLSTAGIPESNRTFYSNTDVDALLAEARTTVDEGERAALYEEALALIHEDAPMINLVHTTPVLAGSDRVQNYIPHLSTSEALTKVELAE</sequence>
<gene>
    <name evidence="8" type="ORF">KS407_00650</name>
</gene>
<evidence type="ECO:0000256" key="5">
    <source>
        <dbReference type="SAM" id="MobiDB-lite"/>
    </source>
</evidence>
<dbReference type="InterPro" id="IPR023765">
    <property type="entry name" value="SBP_5_CS"/>
</dbReference>
<dbReference type="InterPro" id="IPR039424">
    <property type="entry name" value="SBP_5"/>
</dbReference>
<dbReference type="RefSeq" id="WP_088077157.1">
    <property type="nucleotide sequence ID" value="NZ_JAHQCR010000008.1"/>
</dbReference>
<dbReference type="EMBL" id="JAHQCR010000008">
    <property type="protein sequence ID" value="MBU9719946.1"/>
    <property type="molecule type" value="Genomic_DNA"/>
</dbReference>
<comment type="similarity">
    <text evidence="2">Belongs to the bacterial solute-binding protein 5 family.</text>
</comment>
<feature type="region of interest" description="Disordered" evidence="5">
    <location>
        <begin position="24"/>
        <end position="68"/>
    </location>
</feature>
<dbReference type="Gene3D" id="3.40.190.10">
    <property type="entry name" value="Periplasmic binding protein-like II"/>
    <property type="match status" value="1"/>
</dbReference>
<dbReference type="PIRSF" id="PIRSF002741">
    <property type="entry name" value="MppA"/>
    <property type="match status" value="1"/>
</dbReference>
<evidence type="ECO:0000256" key="4">
    <source>
        <dbReference type="ARBA" id="ARBA00022729"/>
    </source>
</evidence>
<name>A0ABS6JN13_9BACI</name>
<feature type="chain" id="PRO_5045444125" evidence="6">
    <location>
        <begin position="23"/>
        <end position="570"/>
    </location>
</feature>
<proteinExistence type="inferred from homology"/>
<keyword evidence="3" id="KW-0813">Transport</keyword>
<comment type="caution">
    <text evidence="8">The sequence shown here is derived from an EMBL/GenBank/DDBJ whole genome shotgun (WGS) entry which is preliminary data.</text>
</comment>
<dbReference type="PROSITE" id="PS01040">
    <property type="entry name" value="SBP_BACTERIAL_5"/>
    <property type="match status" value="1"/>
</dbReference>
<dbReference type="Gene3D" id="3.90.76.10">
    <property type="entry name" value="Dipeptide-binding Protein, Domain 1"/>
    <property type="match status" value="1"/>
</dbReference>
<evidence type="ECO:0000256" key="3">
    <source>
        <dbReference type="ARBA" id="ARBA00022448"/>
    </source>
</evidence>
<dbReference type="Pfam" id="PF00496">
    <property type="entry name" value="SBP_bac_5"/>
    <property type="match status" value="1"/>
</dbReference>
<organism evidence="8 9">
    <name type="scientific">Evansella alkalicola</name>
    <dbReference type="NCBI Taxonomy" id="745819"/>
    <lineage>
        <taxon>Bacteria</taxon>
        <taxon>Bacillati</taxon>
        <taxon>Bacillota</taxon>
        <taxon>Bacilli</taxon>
        <taxon>Bacillales</taxon>
        <taxon>Bacillaceae</taxon>
        <taxon>Evansella</taxon>
    </lineage>
</organism>
<protein>
    <submittedName>
        <fullName evidence="8">ABC transporter substrate-binding protein</fullName>
    </submittedName>
</protein>
<accession>A0ABS6JN13</accession>
<dbReference type="CDD" id="cd08493">
    <property type="entry name" value="PBP2_DppA_like"/>
    <property type="match status" value="1"/>
</dbReference>
<keyword evidence="9" id="KW-1185">Reference proteome</keyword>
<evidence type="ECO:0000313" key="8">
    <source>
        <dbReference type="EMBL" id="MBU9719946.1"/>
    </source>
</evidence>
<keyword evidence="4 6" id="KW-0732">Signal</keyword>
<evidence type="ECO:0000259" key="7">
    <source>
        <dbReference type="Pfam" id="PF00496"/>
    </source>
</evidence>
<dbReference type="InterPro" id="IPR030678">
    <property type="entry name" value="Peptide/Ni-bd"/>
</dbReference>
<feature type="compositionally biased region" description="Acidic residues" evidence="5">
    <location>
        <begin position="24"/>
        <end position="61"/>
    </location>
</feature>
<reference evidence="8 9" key="1">
    <citation type="submission" date="2021-06" db="EMBL/GenBank/DDBJ databases">
        <title>Bacillus sp. RD4P76, an endophyte from a halophyte.</title>
        <authorList>
            <person name="Sun J.-Q."/>
        </authorList>
    </citation>
    <scope>NUCLEOTIDE SEQUENCE [LARGE SCALE GENOMIC DNA]</scope>
    <source>
        <strain evidence="8 9">JCM 17098</strain>
    </source>
</reference>
<dbReference type="PANTHER" id="PTHR30290">
    <property type="entry name" value="PERIPLASMIC BINDING COMPONENT OF ABC TRANSPORTER"/>
    <property type="match status" value="1"/>
</dbReference>
<feature type="domain" description="Solute-binding protein family 5" evidence="7">
    <location>
        <begin position="112"/>
        <end position="487"/>
    </location>
</feature>
<dbReference type="InterPro" id="IPR000914">
    <property type="entry name" value="SBP_5_dom"/>
</dbReference>
<dbReference type="SUPFAM" id="SSF53850">
    <property type="entry name" value="Periplasmic binding protein-like II"/>
    <property type="match status" value="1"/>
</dbReference>
<evidence type="ECO:0000256" key="6">
    <source>
        <dbReference type="SAM" id="SignalP"/>
    </source>
</evidence>
<evidence type="ECO:0000313" key="9">
    <source>
        <dbReference type="Proteomes" id="UP000790580"/>
    </source>
</evidence>